<keyword evidence="4 10" id="KW-0732">Signal</keyword>
<keyword evidence="8" id="KW-0456">Lyase</keyword>
<dbReference type="GeneID" id="19193952"/>
<evidence type="ECO:0000313" key="11">
    <source>
        <dbReference type="EMBL" id="EXJ67909.1"/>
    </source>
</evidence>
<dbReference type="InterPro" id="IPR048269">
    <property type="entry name" value="RNase_U2"/>
</dbReference>
<dbReference type="GO" id="GO:0016787">
    <property type="term" value="F:hydrolase activity"/>
    <property type="evidence" value="ECO:0007669"/>
    <property type="project" value="UniProtKB-KW"/>
</dbReference>
<sequence length="158" mass="17124">MQLAQILASVLFTLPSALALPPGLSSSKQPVSPSFWAREFHPSSLTKRQQSCTETCGDVCYYQSTIDAAVSKGYSLFQSGQTEGSDDYPHQYNNYEGFDFPVDGPYYEFPIMDDFEVYDGGSPGPDRVIFNEAGDYAGVITHTGASGDDFVACAGEDP</sequence>
<keyword evidence="3" id="KW-0540">Nuclease</keyword>
<feature type="signal peptide" evidence="10">
    <location>
        <begin position="1"/>
        <end position="19"/>
    </location>
</feature>
<dbReference type="Pfam" id="PF00545">
    <property type="entry name" value="Ribonuclease"/>
    <property type="match status" value="1"/>
</dbReference>
<evidence type="ECO:0000256" key="7">
    <source>
        <dbReference type="ARBA" id="ARBA00023157"/>
    </source>
</evidence>
<comment type="similarity">
    <text evidence="1">Belongs to the ribonuclease N1/T1 family.</text>
</comment>
<dbReference type="OrthoDB" id="5425539at2759"/>
<evidence type="ECO:0000256" key="5">
    <source>
        <dbReference type="ARBA" id="ARBA00022759"/>
    </source>
</evidence>
<dbReference type="Proteomes" id="UP000019471">
    <property type="component" value="Unassembled WGS sequence"/>
</dbReference>
<evidence type="ECO:0000256" key="10">
    <source>
        <dbReference type="SAM" id="SignalP"/>
    </source>
</evidence>
<dbReference type="GO" id="GO:0046589">
    <property type="term" value="F:ribonuclease T1 activity"/>
    <property type="evidence" value="ECO:0007669"/>
    <property type="project" value="UniProtKB-EC"/>
</dbReference>
<keyword evidence="12" id="KW-1185">Reference proteome</keyword>
<evidence type="ECO:0000256" key="1">
    <source>
        <dbReference type="ARBA" id="ARBA00009006"/>
    </source>
</evidence>
<dbReference type="HOGENOM" id="CLU_111658_1_0_1"/>
<keyword evidence="6" id="KW-0378">Hydrolase</keyword>
<dbReference type="PANTHER" id="PTHR42104">
    <property type="entry name" value="EXTRACELLULAR GUANYL-SPECIFIC RIBONUCLEASE RNTA (AFU_ORTHOLOGUE AFUA_4G03230)"/>
    <property type="match status" value="1"/>
</dbReference>
<dbReference type="CDD" id="cd00606">
    <property type="entry name" value="fungal_RNase"/>
    <property type="match status" value="1"/>
</dbReference>
<accession>W9XBV2</accession>
<evidence type="ECO:0000256" key="4">
    <source>
        <dbReference type="ARBA" id="ARBA00022729"/>
    </source>
</evidence>
<name>W9XBV2_9EURO</name>
<protein>
    <recommendedName>
        <fullName evidence="2">ribonuclease T1</fullName>
        <ecNumber evidence="2">4.6.1.24</ecNumber>
    </recommendedName>
</protein>
<dbReference type="InterPro" id="IPR016191">
    <property type="entry name" value="Ribonuclease/ribotoxin"/>
</dbReference>
<keyword evidence="7" id="KW-1015">Disulfide bond</keyword>
<evidence type="ECO:0000256" key="2">
    <source>
        <dbReference type="ARBA" id="ARBA00012549"/>
    </source>
</evidence>
<dbReference type="EMBL" id="AMGX01000015">
    <property type="protein sequence ID" value="EXJ67909.1"/>
    <property type="molecule type" value="Genomic_DNA"/>
</dbReference>
<gene>
    <name evidence="11" type="ORF">A1O5_09256</name>
</gene>
<evidence type="ECO:0000256" key="6">
    <source>
        <dbReference type="ARBA" id="ARBA00022801"/>
    </source>
</evidence>
<comment type="caution">
    <text evidence="11">The sequence shown here is derived from an EMBL/GenBank/DDBJ whole genome shotgun (WGS) entry which is preliminary data.</text>
</comment>
<evidence type="ECO:0000256" key="9">
    <source>
        <dbReference type="ARBA" id="ARBA00034015"/>
    </source>
</evidence>
<organism evidence="11 12">
    <name type="scientific">Cladophialophora psammophila CBS 110553</name>
    <dbReference type="NCBI Taxonomy" id="1182543"/>
    <lineage>
        <taxon>Eukaryota</taxon>
        <taxon>Fungi</taxon>
        <taxon>Dikarya</taxon>
        <taxon>Ascomycota</taxon>
        <taxon>Pezizomycotina</taxon>
        <taxon>Eurotiomycetes</taxon>
        <taxon>Chaetothyriomycetidae</taxon>
        <taxon>Chaetothyriales</taxon>
        <taxon>Herpotrichiellaceae</taxon>
        <taxon>Cladophialophora</taxon>
    </lineage>
</organism>
<dbReference type="eggNOG" id="ENOG502SA4T">
    <property type="taxonomic scope" value="Eukaryota"/>
</dbReference>
<dbReference type="EC" id="4.6.1.24" evidence="2"/>
<dbReference type="RefSeq" id="XP_007748025.1">
    <property type="nucleotide sequence ID" value="XM_007749835.1"/>
</dbReference>
<dbReference type="PANTHER" id="PTHR42104:SF1">
    <property type="entry name" value="EXTRACELLULAR GUANYL-SPECIFIC RIBONUCLEASE RNTA (AFU_ORTHOLOGUE AFUA_4G03230)"/>
    <property type="match status" value="1"/>
</dbReference>
<evidence type="ECO:0000256" key="3">
    <source>
        <dbReference type="ARBA" id="ARBA00022722"/>
    </source>
</evidence>
<feature type="chain" id="PRO_5004931808" description="ribonuclease T1" evidence="10">
    <location>
        <begin position="20"/>
        <end position="158"/>
    </location>
</feature>
<comment type="catalytic activity">
    <reaction evidence="9">
        <text>[RNA] containing guanosine + H2O = an [RNA fragment]-3'-guanosine-3'-phosphate + a 5'-hydroxy-ribonucleotide-3'-[RNA fragment].</text>
        <dbReference type="EC" id="4.6.1.24"/>
    </reaction>
</comment>
<keyword evidence="5" id="KW-0255">Endonuclease</keyword>
<dbReference type="Gene3D" id="3.10.450.30">
    <property type="entry name" value="Microbial ribonucleases"/>
    <property type="match status" value="1"/>
</dbReference>
<dbReference type="PIRSF" id="PIRSF037430">
    <property type="entry name" value="RNase_U2"/>
    <property type="match status" value="1"/>
</dbReference>
<evidence type="ECO:0000256" key="8">
    <source>
        <dbReference type="ARBA" id="ARBA00023239"/>
    </source>
</evidence>
<dbReference type="InterPro" id="IPR000026">
    <property type="entry name" value="N1-like"/>
</dbReference>
<proteinExistence type="inferred from homology"/>
<evidence type="ECO:0000313" key="12">
    <source>
        <dbReference type="Proteomes" id="UP000019471"/>
    </source>
</evidence>
<dbReference type="SUPFAM" id="SSF53933">
    <property type="entry name" value="Microbial ribonucleases"/>
    <property type="match status" value="1"/>
</dbReference>
<dbReference type="GO" id="GO:0003723">
    <property type="term" value="F:RNA binding"/>
    <property type="evidence" value="ECO:0007669"/>
    <property type="project" value="InterPro"/>
</dbReference>
<reference evidence="11 12" key="1">
    <citation type="submission" date="2013-03" db="EMBL/GenBank/DDBJ databases">
        <title>The Genome Sequence of Cladophialophora psammophila CBS 110553.</title>
        <authorList>
            <consortium name="The Broad Institute Genomics Platform"/>
            <person name="Cuomo C."/>
            <person name="de Hoog S."/>
            <person name="Gorbushina A."/>
            <person name="Walker B."/>
            <person name="Young S.K."/>
            <person name="Zeng Q."/>
            <person name="Gargeya S."/>
            <person name="Fitzgerald M."/>
            <person name="Haas B."/>
            <person name="Abouelleil A."/>
            <person name="Allen A.W."/>
            <person name="Alvarado L."/>
            <person name="Arachchi H.M."/>
            <person name="Berlin A.M."/>
            <person name="Chapman S.B."/>
            <person name="Gainer-Dewar J."/>
            <person name="Goldberg J."/>
            <person name="Griggs A."/>
            <person name="Gujja S."/>
            <person name="Hansen M."/>
            <person name="Howarth C."/>
            <person name="Imamovic A."/>
            <person name="Ireland A."/>
            <person name="Larimer J."/>
            <person name="McCowan C."/>
            <person name="Murphy C."/>
            <person name="Pearson M."/>
            <person name="Poon T.W."/>
            <person name="Priest M."/>
            <person name="Roberts A."/>
            <person name="Saif S."/>
            <person name="Shea T."/>
            <person name="Sisk P."/>
            <person name="Sykes S."/>
            <person name="Wortman J."/>
            <person name="Nusbaum C."/>
            <person name="Birren B."/>
        </authorList>
    </citation>
    <scope>NUCLEOTIDE SEQUENCE [LARGE SCALE GENOMIC DNA]</scope>
    <source>
        <strain evidence="11 12">CBS 110553</strain>
    </source>
</reference>
<dbReference type="AlphaFoldDB" id="W9XBV2"/>